<feature type="binding site" evidence="11">
    <location>
        <begin position="245"/>
        <end position="246"/>
    </location>
    <ligand>
        <name>FMN</name>
        <dbReference type="ChEBI" id="CHEBI:58210"/>
    </ligand>
</feature>
<dbReference type="PROSITE" id="PS00911">
    <property type="entry name" value="DHODEHASE_1"/>
    <property type="match status" value="1"/>
</dbReference>
<feature type="domain" description="Dihydroorotate dehydrogenase catalytic" evidence="12">
    <location>
        <begin position="4"/>
        <end position="288"/>
    </location>
</feature>
<keyword evidence="8 11" id="KW-0288">FMN</keyword>
<dbReference type="Pfam" id="PF01180">
    <property type="entry name" value="DHO_dh"/>
    <property type="match status" value="1"/>
</dbReference>
<dbReference type="NCBIfam" id="TIGR01037">
    <property type="entry name" value="pyrD_sub1_fam"/>
    <property type="match status" value="1"/>
</dbReference>
<feature type="binding site" evidence="11">
    <location>
        <begin position="45"/>
        <end position="46"/>
    </location>
    <ligand>
        <name>FMN</name>
        <dbReference type="ChEBI" id="CHEBI:58210"/>
    </ligand>
</feature>
<evidence type="ECO:0000256" key="6">
    <source>
        <dbReference type="ARBA" id="ARBA00022490"/>
    </source>
</evidence>
<dbReference type="UniPathway" id="UPA00070"/>
<dbReference type="Gene3D" id="3.20.20.70">
    <property type="entry name" value="Aldolase class I"/>
    <property type="match status" value="1"/>
</dbReference>
<dbReference type="AlphaFoldDB" id="A0A0F4KQC7"/>
<dbReference type="GO" id="GO:0044205">
    <property type="term" value="P:'de novo' UMP biosynthetic process"/>
    <property type="evidence" value="ECO:0007669"/>
    <property type="project" value="UniProtKB-UniRule"/>
</dbReference>
<evidence type="ECO:0000256" key="3">
    <source>
        <dbReference type="ARBA" id="ARBA00004725"/>
    </source>
</evidence>
<feature type="binding site" evidence="11">
    <location>
        <position position="167"/>
    </location>
    <ligand>
        <name>FMN</name>
        <dbReference type="ChEBI" id="CHEBI:58210"/>
    </ligand>
</feature>
<comment type="caution">
    <text evidence="11">Lacks conserved residue(s) required for the propagation of feature annotation.</text>
</comment>
<comment type="catalytic activity">
    <reaction evidence="11">
        <text>(S)-dihydroorotate + A = orotate + AH2</text>
        <dbReference type="Rhea" id="RHEA:18073"/>
        <dbReference type="ChEBI" id="CHEBI:13193"/>
        <dbReference type="ChEBI" id="CHEBI:17499"/>
        <dbReference type="ChEBI" id="CHEBI:30839"/>
        <dbReference type="ChEBI" id="CHEBI:30864"/>
    </reaction>
</comment>
<dbReference type="CDD" id="cd04740">
    <property type="entry name" value="DHOD_1B_like"/>
    <property type="match status" value="1"/>
</dbReference>
<comment type="pathway">
    <text evidence="3 11">Pyrimidine metabolism; UMP biosynthesis via de novo pathway.</text>
</comment>
<dbReference type="InterPro" id="IPR001295">
    <property type="entry name" value="Dihydroorotate_DH_CS"/>
</dbReference>
<keyword evidence="9 11" id="KW-0665">Pyrimidine biosynthesis</keyword>
<comment type="subunit">
    <text evidence="5">Homodimer.</text>
</comment>
<dbReference type="InterPro" id="IPR049622">
    <property type="entry name" value="Dihydroorotate_DH_I"/>
</dbReference>
<dbReference type="PANTHER" id="PTHR48109:SF1">
    <property type="entry name" value="DIHYDROOROTATE DEHYDROGENASE (FUMARATE)"/>
    <property type="match status" value="1"/>
</dbReference>
<dbReference type="InterPro" id="IPR013785">
    <property type="entry name" value="Aldolase_TIM"/>
</dbReference>
<gene>
    <name evidence="11 13" type="primary">pyrD</name>
    <name evidence="13" type="ORF">JG29_13080</name>
</gene>
<name>A0A0F4KQC7_9LACO</name>
<dbReference type="GO" id="GO:1990663">
    <property type="term" value="F:dihydroorotate dehydrogenase (fumarate) activity"/>
    <property type="evidence" value="ECO:0007669"/>
    <property type="project" value="UniProtKB-EC"/>
</dbReference>
<dbReference type="SUPFAM" id="SSF51395">
    <property type="entry name" value="FMN-linked oxidoreductases"/>
    <property type="match status" value="1"/>
</dbReference>
<evidence type="ECO:0000256" key="7">
    <source>
        <dbReference type="ARBA" id="ARBA00022630"/>
    </source>
</evidence>
<keyword evidence="6 11" id="KW-0963">Cytoplasm</keyword>
<dbReference type="HAMAP" id="MF_00224">
    <property type="entry name" value="DHO_dh_type1"/>
    <property type="match status" value="1"/>
</dbReference>
<dbReference type="OrthoDB" id="9794954at2"/>
<dbReference type="InterPro" id="IPR024920">
    <property type="entry name" value="Dihydroorotate_DH_1"/>
</dbReference>
<comment type="catalytic activity">
    <reaction evidence="1">
        <text>(S)-dihydroorotate + fumarate = orotate + succinate</text>
        <dbReference type="Rhea" id="RHEA:30059"/>
        <dbReference type="ChEBI" id="CHEBI:29806"/>
        <dbReference type="ChEBI" id="CHEBI:30031"/>
        <dbReference type="ChEBI" id="CHEBI:30839"/>
        <dbReference type="ChEBI" id="CHEBI:30864"/>
        <dbReference type="EC" id="1.3.98.1"/>
    </reaction>
</comment>
<comment type="function">
    <text evidence="11">Catalyzes the conversion of dihydroorotate to orotate.</text>
</comment>
<accession>A0A0F4KQC7</accession>
<feature type="binding site" evidence="11">
    <location>
        <begin position="267"/>
        <end position="268"/>
    </location>
    <ligand>
        <name>FMN</name>
        <dbReference type="ChEBI" id="CHEBI:58210"/>
    </ligand>
</feature>
<keyword evidence="14" id="KW-1185">Reference proteome</keyword>
<dbReference type="PANTHER" id="PTHR48109">
    <property type="entry name" value="DIHYDROOROTATE DEHYDROGENASE (QUINONE), MITOCHONDRIAL-RELATED"/>
    <property type="match status" value="1"/>
</dbReference>
<evidence type="ECO:0000256" key="1">
    <source>
        <dbReference type="ARBA" id="ARBA00001694"/>
    </source>
</evidence>
<dbReference type="FunFam" id="3.20.20.70:FF:000027">
    <property type="entry name" value="Dihydropyrimidine dehydrogenase [NADP(+)]"/>
    <property type="match status" value="1"/>
</dbReference>
<dbReference type="HOGENOM" id="CLU_042042_0_0_9"/>
<comment type="caution">
    <text evidence="13">The sequence shown here is derived from an EMBL/GenBank/DDBJ whole genome shotgun (WGS) entry which is preliminary data.</text>
</comment>
<proteinExistence type="inferred from homology"/>
<dbReference type="GO" id="GO:0005737">
    <property type="term" value="C:cytoplasm"/>
    <property type="evidence" value="ECO:0007669"/>
    <property type="project" value="UniProtKB-SubCell"/>
</dbReference>
<protein>
    <recommendedName>
        <fullName evidence="11">Dihydroorotate dehydrogenase</fullName>
        <shortName evidence="11">DHOD</shortName>
        <shortName evidence="11">DHODase</shortName>
        <shortName evidence="11">DHOdehase</shortName>
        <ecNumber evidence="11">1.3.-.-</ecNumber>
    </recommendedName>
</protein>
<sequence>MKRLNVKLPNITLKNPVMPASGTAAYGQKMAQDFDLNALGAFVIKSTTLNARQGNARPTTAQMTGGWLNAIGLKNPGLQDVLTTKLPWLAQHYPDLPIVGSVAGSTLDEYVTVAPKLASAPNIKWLEINISCPNVEQGGLAFGTDPQIVTKLTRQIKQVVTKPVFMKLTPNVTDIVKIALAAQKGGADGVTMINTLTGLGFDLKTQQPLLAHGTGGLSGSALHPLAVRMIRQVRTATSLPIIGVGGIASAADVLEMLIAGANAVQVGSATYHQADACLKIVQDLPAVMDKYQITNLQDLIDKIQKQVAPH</sequence>
<feature type="active site" description="Nucleophile" evidence="11">
    <location>
        <position position="132"/>
    </location>
</feature>
<evidence type="ECO:0000259" key="12">
    <source>
        <dbReference type="Pfam" id="PF01180"/>
    </source>
</evidence>
<evidence type="ECO:0000256" key="4">
    <source>
        <dbReference type="ARBA" id="ARBA00008008"/>
    </source>
</evidence>
<dbReference type="InterPro" id="IPR050074">
    <property type="entry name" value="DHO_dehydrogenase"/>
</dbReference>
<dbReference type="NCBIfam" id="NF005574">
    <property type="entry name" value="PRK07259.1"/>
    <property type="match status" value="1"/>
</dbReference>
<feature type="binding site" evidence="11">
    <location>
        <position position="45"/>
    </location>
    <ligand>
        <name>substrate</name>
    </ligand>
</feature>
<dbReference type="EMBL" id="JXBZ01000009">
    <property type="protein sequence ID" value="KJY48258.1"/>
    <property type="molecule type" value="Genomic_DNA"/>
</dbReference>
<evidence type="ECO:0000256" key="2">
    <source>
        <dbReference type="ARBA" id="ARBA00004496"/>
    </source>
</evidence>
<feature type="binding site" evidence="11">
    <location>
        <begin position="194"/>
        <end position="195"/>
    </location>
    <ligand>
        <name>substrate</name>
    </ligand>
</feature>
<dbReference type="InterPro" id="IPR033888">
    <property type="entry name" value="DHOD_1B"/>
</dbReference>
<dbReference type="PIRSF" id="PIRSF000164">
    <property type="entry name" value="DHO_oxidase"/>
    <property type="match status" value="1"/>
</dbReference>
<dbReference type="GO" id="GO:0006207">
    <property type="term" value="P:'de novo' pyrimidine nucleobase biosynthetic process"/>
    <property type="evidence" value="ECO:0007669"/>
    <property type="project" value="InterPro"/>
</dbReference>
<feature type="binding site" evidence="11">
    <location>
        <position position="21"/>
    </location>
    <ligand>
        <name>FMN</name>
        <dbReference type="ChEBI" id="CHEBI:58210"/>
    </ligand>
</feature>
<comment type="cofactor">
    <cofactor evidence="11">
        <name>FMN</name>
        <dbReference type="ChEBI" id="CHEBI:58210"/>
    </cofactor>
    <text evidence="11">Binds 1 FMN per subunit.</text>
</comment>
<evidence type="ECO:0000256" key="10">
    <source>
        <dbReference type="ARBA" id="ARBA00023002"/>
    </source>
</evidence>
<organism evidence="13 14">
    <name type="scientific">Bombilactobacillus mellis</name>
    <dbReference type="NCBI Taxonomy" id="1218508"/>
    <lineage>
        <taxon>Bacteria</taxon>
        <taxon>Bacillati</taxon>
        <taxon>Bacillota</taxon>
        <taxon>Bacilli</taxon>
        <taxon>Lactobacillales</taxon>
        <taxon>Lactobacillaceae</taxon>
        <taxon>Bombilactobacillus</taxon>
    </lineage>
</organism>
<dbReference type="RefSeq" id="WP_045923145.1">
    <property type="nucleotide sequence ID" value="NZ_JBHTHW010000005.1"/>
</dbReference>
<dbReference type="Proteomes" id="UP000033695">
    <property type="component" value="Unassembled WGS sequence"/>
</dbReference>
<keyword evidence="7 11" id="KW-0285">Flavoprotein</keyword>
<reference evidence="13 14" key="1">
    <citation type="submission" date="2014-12" db="EMBL/GenBank/DDBJ databases">
        <title>Comparative genomics of the lactic acid bacteria isolated from the honey bee gut.</title>
        <authorList>
            <person name="Ellegaard K.M."/>
            <person name="Tamarit D."/>
            <person name="Javelind E."/>
            <person name="Olofsson T."/>
            <person name="Andersson S.G."/>
            <person name="Vasquez A."/>
        </authorList>
    </citation>
    <scope>NUCLEOTIDE SEQUENCE [LARGE SCALE GENOMIC DNA]</scope>
    <source>
        <strain evidence="13 14">Hon2</strain>
    </source>
</reference>
<evidence type="ECO:0000256" key="8">
    <source>
        <dbReference type="ARBA" id="ARBA00022643"/>
    </source>
</evidence>
<feature type="binding site" evidence="11">
    <location>
        <position position="193"/>
    </location>
    <ligand>
        <name>FMN</name>
        <dbReference type="ChEBI" id="CHEBI:58210"/>
    </ligand>
</feature>
<evidence type="ECO:0000313" key="14">
    <source>
        <dbReference type="Proteomes" id="UP000033695"/>
    </source>
</evidence>
<evidence type="ECO:0000256" key="11">
    <source>
        <dbReference type="HAMAP-Rule" id="MF_00224"/>
    </source>
</evidence>
<dbReference type="PATRIC" id="fig|1218508.4.peg.1297"/>
<dbReference type="InterPro" id="IPR005720">
    <property type="entry name" value="Dihydroorotate_DH_cat"/>
</dbReference>
<feature type="binding site" evidence="11">
    <location>
        <position position="219"/>
    </location>
    <ligand>
        <name>FMN</name>
        <dbReference type="ChEBI" id="CHEBI:58210"/>
    </ligand>
</feature>
<dbReference type="PROSITE" id="PS00912">
    <property type="entry name" value="DHODEHASE_2"/>
    <property type="match status" value="1"/>
</dbReference>
<evidence type="ECO:0000256" key="5">
    <source>
        <dbReference type="ARBA" id="ARBA00011738"/>
    </source>
</evidence>
<evidence type="ECO:0000313" key="13">
    <source>
        <dbReference type="EMBL" id="KJY48258.1"/>
    </source>
</evidence>
<dbReference type="EC" id="1.3.-.-" evidence="11"/>
<feature type="binding site" evidence="11">
    <location>
        <position position="129"/>
    </location>
    <ligand>
        <name>substrate</name>
    </ligand>
</feature>
<comment type="subcellular location">
    <subcellularLocation>
        <location evidence="2 11">Cytoplasm</location>
    </subcellularLocation>
</comment>
<keyword evidence="10 11" id="KW-0560">Oxidoreductase</keyword>
<comment type="similarity">
    <text evidence="4 11">Belongs to the dihydroorotate dehydrogenase family. Type 1 subfamily.</text>
</comment>
<dbReference type="STRING" id="1218508.JG29_13080"/>
<evidence type="ECO:0000256" key="9">
    <source>
        <dbReference type="ARBA" id="ARBA00022975"/>
    </source>
</evidence>
<feature type="binding site" evidence="11">
    <location>
        <position position="129"/>
    </location>
    <ligand>
        <name>FMN</name>
        <dbReference type="ChEBI" id="CHEBI:58210"/>
    </ligand>
</feature>
<feature type="binding site" evidence="11">
    <location>
        <begin position="69"/>
        <end position="73"/>
    </location>
    <ligand>
        <name>substrate</name>
    </ligand>
</feature>
<dbReference type="InterPro" id="IPR012135">
    <property type="entry name" value="Dihydroorotate_DH_1_2"/>
</dbReference>